<keyword evidence="1" id="KW-0732">Signal</keyword>
<dbReference type="Gene3D" id="3.90.76.10">
    <property type="entry name" value="Dipeptide-binding Protein, Domain 1"/>
    <property type="match status" value="1"/>
</dbReference>
<sequence length="551" mass="61412">MKRKLAILFVVILALAVALTGCNDKGSSGATSKKGSGSAKGNKPLVIGLSPAGSWQENFNPFSTNANGGTNGLIYQPLYFFDNISGNTYPMLATKIEWTNNNKTLLATIRDGVKWSDGQPFTIDDVLFTFELLKKYPAADTNGIWKEVSSVEKQGDNQVAFNFNQPNVPFQSYVLGVDIVPKHIWKDLGDPSKAKITKPVGTGPYVLESFTAQLYKMKANPKFYGGEYTVKELQFPVYSGNDSEQLALTKGQLDWAGIFIPDIDKIYTSKNEHNHYWFPPNNIVMLYTNLKNPILKDVNVRKAISLALNREQMSKQAESGYEPLASPTGLLLPRDKDWIDPSIPEEKLKLSYDPKKAVETLEKAGYKKGSDGIFVSPAGKKLSFTLQTVSGWTDWATIAQLISQQLKAVGIQVKVEQPEYGAYAANVTGHQFDLAISWTNAGPDPYRQYQDLLNSHGGWNLEQWNDPKTDDMLKAYQGTLDKTKQKEAINYLQNVMVDQMPSVPLLFGATWYEYRDENFTGWPTEEDPYVNPAPFNWPAPAVVLSKLKPAK</sequence>
<evidence type="ECO:0000313" key="4">
    <source>
        <dbReference type="Proteomes" id="UP001596022"/>
    </source>
</evidence>
<dbReference type="PANTHER" id="PTHR30290:SF82">
    <property type="entry name" value="ABC-TYPE DIPEPTIDE_OLIGOPEPTIDE TRANSPORT SYSTEM, PERIPLASMIC COMPONENT"/>
    <property type="match status" value="1"/>
</dbReference>
<feature type="chain" id="PRO_5045573968" evidence="1">
    <location>
        <begin position="21"/>
        <end position="551"/>
    </location>
</feature>
<dbReference type="PROSITE" id="PS51257">
    <property type="entry name" value="PROKAR_LIPOPROTEIN"/>
    <property type="match status" value="1"/>
</dbReference>
<dbReference type="Gene3D" id="3.40.190.10">
    <property type="entry name" value="Periplasmic binding protein-like II"/>
    <property type="match status" value="1"/>
</dbReference>
<dbReference type="PIRSF" id="PIRSF002741">
    <property type="entry name" value="MppA"/>
    <property type="match status" value="1"/>
</dbReference>
<dbReference type="EMBL" id="JBHSFW010000001">
    <property type="protein sequence ID" value="MFC4617596.1"/>
    <property type="molecule type" value="Genomic_DNA"/>
</dbReference>
<feature type="domain" description="Solute-binding protein family 5" evidence="2">
    <location>
        <begin position="89"/>
        <end position="455"/>
    </location>
</feature>
<evidence type="ECO:0000256" key="1">
    <source>
        <dbReference type="SAM" id="SignalP"/>
    </source>
</evidence>
<comment type="caution">
    <text evidence="3">The sequence shown here is derived from an EMBL/GenBank/DDBJ whole genome shotgun (WGS) entry which is preliminary data.</text>
</comment>
<organism evidence="3 4">
    <name type="scientific">Camelliibacillus cellulosilyticus</name>
    <dbReference type="NCBI Taxonomy" id="2174486"/>
    <lineage>
        <taxon>Bacteria</taxon>
        <taxon>Bacillati</taxon>
        <taxon>Bacillota</taxon>
        <taxon>Bacilli</taxon>
        <taxon>Bacillales</taxon>
        <taxon>Sporolactobacillaceae</taxon>
        <taxon>Camelliibacillus</taxon>
    </lineage>
</organism>
<keyword evidence="4" id="KW-1185">Reference proteome</keyword>
<dbReference type="InterPro" id="IPR030678">
    <property type="entry name" value="Peptide/Ni-bd"/>
</dbReference>
<name>A0ABV9GL99_9BACL</name>
<evidence type="ECO:0000259" key="2">
    <source>
        <dbReference type="Pfam" id="PF00496"/>
    </source>
</evidence>
<evidence type="ECO:0000313" key="3">
    <source>
        <dbReference type="EMBL" id="MFC4617596.1"/>
    </source>
</evidence>
<dbReference type="Proteomes" id="UP001596022">
    <property type="component" value="Unassembled WGS sequence"/>
</dbReference>
<dbReference type="InterPro" id="IPR000914">
    <property type="entry name" value="SBP_5_dom"/>
</dbReference>
<dbReference type="Pfam" id="PF00496">
    <property type="entry name" value="SBP_bac_5"/>
    <property type="match status" value="1"/>
</dbReference>
<dbReference type="SUPFAM" id="SSF53850">
    <property type="entry name" value="Periplasmic binding protein-like II"/>
    <property type="match status" value="1"/>
</dbReference>
<dbReference type="RefSeq" id="WP_376844629.1">
    <property type="nucleotide sequence ID" value="NZ_JBHSFW010000001.1"/>
</dbReference>
<dbReference type="Gene3D" id="3.10.105.10">
    <property type="entry name" value="Dipeptide-binding Protein, Domain 3"/>
    <property type="match status" value="1"/>
</dbReference>
<accession>A0ABV9GL99</accession>
<dbReference type="PANTHER" id="PTHR30290">
    <property type="entry name" value="PERIPLASMIC BINDING COMPONENT OF ABC TRANSPORTER"/>
    <property type="match status" value="1"/>
</dbReference>
<dbReference type="InterPro" id="IPR039424">
    <property type="entry name" value="SBP_5"/>
</dbReference>
<gene>
    <name evidence="3" type="ORF">ACFO4N_02500</name>
</gene>
<reference evidence="4" key="1">
    <citation type="journal article" date="2019" name="Int. J. Syst. Evol. Microbiol.">
        <title>The Global Catalogue of Microorganisms (GCM) 10K type strain sequencing project: providing services to taxonomists for standard genome sequencing and annotation.</title>
        <authorList>
            <consortium name="The Broad Institute Genomics Platform"/>
            <consortium name="The Broad Institute Genome Sequencing Center for Infectious Disease"/>
            <person name="Wu L."/>
            <person name="Ma J."/>
        </authorList>
    </citation>
    <scope>NUCLEOTIDE SEQUENCE [LARGE SCALE GENOMIC DNA]</scope>
    <source>
        <strain evidence="4">CGMCC 1.16306</strain>
    </source>
</reference>
<proteinExistence type="predicted"/>
<dbReference type="CDD" id="cd08509">
    <property type="entry name" value="PBP2_TmCBP_oligosaccharides_like"/>
    <property type="match status" value="1"/>
</dbReference>
<protein>
    <submittedName>
        <fullName evidence="3">ABC transporter substrate-binding protein</fullName>
    </submittedName>
</protein>
<feature type="signal peptide" evidence="1">
    <location>
        <begin position="1"/>
        <end position="20"/>
    </location>
</feature>